<dbReference type="Proteomes" id="UP000321947">
    <property type="component" value="Unassembled WGS sequence"/>
</dbReference>
<accession>A0A5A7TY42</accession>
<evidence type="ECO:0000313" key="1">
    <source>
        <dbReference type="EMBL" id="KAA0048130.1"/>
    </source>
</evidence>
<sequence>MSISLVIPLDAHNQSSDSEGCTNQSRDLEGCTYQSSDPEGCTYQSNTTKKSDVGTIIRRNTLEDKFPMHHQQGIGNNLLQILPLPTSSMRRQQVIPDVHSFDVRYVLEIMTPEFVYSTSSMRQ</sequence>
<name>A0A5A7TY42_CUCMM</name>
<gene>
    <name evidence="2" type="ORF">E5676_scaffold142G00040</name>
    <name evidence="1" type="ORF">E6C27_scaffold63G00150</name>
</gene>
<protein>
    <submittedName>
        <fullName evidence="1">NBS-LRR type resistance protein</fullName>
    </submittedName>
</protein>
<dbReference type="EMBL" id="SSTE01012982">
    <property type="protein sequence ID" value="KAA0048130.1"/>
    <property type="molecule type" value="Genomic_DNA"/>
</dbReference>
<comment type="caution">
    <text evidence="1">The sequence shown here is derived from an EMBL/GenBank/DDBJ whole genome shotgun (WGS) entry which is preliminary data.</text>
</comment>
<evidence type="ECO:0000313" key="2">
    <source>
        <dbReference type="EMBL" id="TYK23042.1"/>
    </source>
</evidence>
<reference evidence="3 4" key="1">
    <citation type="submission" date="2019-08" db="EMBL/GenBank/DDBJ databases">
        <title>Draft genome sequences of two oriental melons (Cucumis melo L. var makuwa).</title>
        <authorList>
            <person name="Kwon S.-Y."/>
        </authorList>
    </citation>
    <scope>NUCLEOTIDE SEQUENCE [LARGE SCALE GENOMIC DNA]</scope>
    <source>
        <strain evidence="4">cv. Chang Bougi</strain>
        <strain evidence="3">cv. SW 3</strain>
        <tissue evidence="1">Leaf</tissue>
    </source>
</reference>
<proteinExistence type="predicted"/>
<evidence type="ECO:0000313" key="3">
    <source>
        <dbReference type="Proteomes" id="UP000321393"/>
    </source>
</evidence>
<dbReference type="OrthoDB" id="6162636at2759"/>
<dbReference type="EMBL" id="SSTD01004586">
    <property type="protein sequence ID" value="TYK23042.1"/>
    <property type="molecule type" value="Genomic_DNA"/>
</dbReference>
<dbReference type="AlphaFoldDB" id="A0A5A7TY42"/>
<dbReference type="Proteomes" id="UP000321393">
    <property type="component" value="Unassembled WGS sequence"/>
</dbReference>
<organism evidence="1 3">
    <name type="scientific">Cucumis melo var. makuwa</name>
    <name type="common">Oriental melon</name>
    <dbReference type="NCBI Taxonomy" id="1194695"/>
    <lineage>
        <taxon>Eukaryota</taxon>
        <taxon>Viridiplantae</taxon>
        <taxon>Streptophyta</taxon>
        <taxon>Embryophyta</taxon>
        <taxon>Tracheophyta</taxon>
        <taxon>Spermatophyta</taxon>
        <taxon>Magnoliopsida</taxon>
        <taxon>eudicotyledons</taxon>
        <taxon>Gunneridae</taxon>
        <taxon>Pentapetalae</taxon>
        <taxon>rosids</taxon>
        <taxon>fabids</taxon>
        <taxon>Cucurbitales</taxon>
        <taxon>Cucurbitaceae</taxon>
        <taxon>Benincaseae</taxon>
        <taxon>Cucumis</taxon>
    </lineage>
</organism>
<evidence type="ECO:0000313" key="4">
    <source>
        <dbReference type="Proteomes" id="UP000321947"/>
    </source>
</evidence>